<dbReference type="OrthoDB" id="205255at2759"/>
<keyword evidence="4" id="KW-1185">Reference proteome</keyword>
<dbReference type="PANTHER" id="PTHR10219">
    <property type="entry name" value="GLYCOLIPID TRANSFER PROTEIN-RELATED"/>
    <property type="match status" value="1"/>
</dbReference>
<dbReference type="InterPro" id="IPR014830">
    <property type="entry name" value="Glycolipid_transfer_prot_dom"/>
</dbReference>
<keyword evidence="1" id="KW-0813">Transport</keyword>
<evidence type="ECO:0000259" key="2">
    <source>
        <dbReference type="Pfam" id="PF08718"/>
    </source>
</evidence>
<dbReference type="AlphaFoldDB" id="A0A9W8CYS9"/>
<dbReference type="GO" id="GO:1902388">
    <property type="term" value="F:ceramide 1-phosphate transfer activity"/>
    <property type="evidence" value="ECO:0007669"/>
    <property type="project" value="TreeGrafter"/>
</dbReference>
<accession>A0A9W8CYS9</accession>
<dbReference type="GO" id="GO:0016020">
    <property type="term" value="C:membrane"/>
    <property type="evidence" value="ECO:0007669"/>
    <property type="project" value="TreeGrafter"/>
</dbReference>
<dbReference type="EMBL" id="JANBOI010000278">
    <property type="protein sequence ID" value="KAJ1731904.1"/>
    <property type="molecule type" value="Genomic_DNA"/>
</dbReference>
<organism evidence="3 4">
    <name type="scientific">Coemansia biformis</name>
    <dbReference type="NCBI Taxonomy" id="1286918"/>
    <lineage>
        <taxon>Eukaryota</taxon>
        <taxon>Fungi</taxon>
        <taxon>Fungi incertae sedis</taxon>
        <taxon>Zoopagomycota</taxon>
        <taxon>Kickxellomycotina</taxon>
        <taxon>Kickxellomycetes</taxon>
        <taxon>Kickxellales</taxon>
        <taxon>Kickxellaceae</taxon>
        <taxon>Coemansia</taxon>
    </lineage>
</organism>
<protein>
    <recommendedName>
        <fullName evidence="2">Glycolipid transfer protein domain-containing protein</fullName>
    </recommendedName>
</protein>
<dbReference type="FunFam" id="1.10.3520.10:FF:000001">
    <property type="entry name" value="Pleckstrin domain-containing family A member 8"/>
    <property type="match status" value="1"/>
</dbReference>
<sequence>MAPTLDELITRRFQDVTVTADGIDTAEFLEAAEGVVKLFDLLESAAFFPVKSDITTNIGVCKVRAKYESDPKAFDTLEKIVLAETKTGDRKATQGLLWLKRGLELTAMGLRRNLDNNEEELSVSFTEAYNNTLKQFHGFIVKKMFSVAMLACPDRKTFYMKIGGGKEGEKEQLLEWVQALQTHLNQLNVFYASGGYDKGL</sequence>
<evidence type="ECO:0000313" key="3">
    <source>
        <dbReference type="EMBL" id="KAJ1731904.1"/>
    </source>
</evidence>
<feature type="domain" description="Glycolipid transfer protein" evidence="2">
    <location>
        <begin position="23"/>
        <end position="163"/>
    </location>
</feature>
<dbReference type="SUPFAM" id="SSF110004">
    <property type="entry name" value="Glycolipid transfer protein, GLTP"/>
    <property type="match status" value="1"/>
</dbReference>
<name>A0A9W8CYS9_9FUNG</name>
<dbReference type="Pfam" id="PF08718">
    <property type="entry name" value="GLTP"/>
    <property type="match status" value="1"/>
</dbReference>
<comment type="caution">
    <text evidence="3">The sequence shown here is derived from an EMBL/GenBank/DDBJ whole genome shotgun (WGS) entry which is preliminary data.</text>
</comment>
<dbReference type="InterPro" id="IPR036497">
    <property type="entry name" value="GLTP_sf"/>
</dbReference>
<proteinExistence type="predicted"/>
<evidence type="ECO:0000313" key="4">
    <source>
        <dbReference type="Proteomes" id="UP001143981"/>
    </source>
</evidence>
<dbReference type="Proteomes" id="UP001143981">
    <property type="component" value="Unassembled WGS sequence"/>
</dbReference>
<dbReference type="Gene3D" id="1.10.3520.10">
    <property type="entry name" value="Glycolipid transfer protein"/>
    <property type="match status" value="1"/>
</dbReference>
<dbReference type="GO" id="GO:1902387">
    <property type="term" value="F:ceramide 1-phosphate binding"/>
    <property type="evidence" value="ECO:0007669"/>
    <property type="project" value="TreeGrafter"/>
</dbReference>
<evidence type="ECO:0000256" key="1">
    <source>
        <dbReference type="ARBA" id="ARBA00022448"/>
    </source>
</evidence>
<gene>
    <name evidence="3" type="ORF">LPJ61_002298</name>
</gene>
<dbReference type="PANTHER" id="PTHR10219:SF25">
    <property type="entry name" value="PLECKSTRIN HOMOLOGY DOMAIN-CONTAINING FAMILY A MEMBER 8"/>
    <property type="match status" value="1"/>
</dbReference>
<dbReference type="GO" id="GO:0005829">
    <property type="term" value="C:cytosol"/>
    <property type="evidence" value="ECO:0007669"/>
    <property type="project" value="TreeGrafter"/>
</dbReference>
<reference evidence="3" key="1">
    <citation type="submission" date="2022-07" db="EMBL/GenBank/DDBJ databases">
        <title>Phylogenomic reconstructions and comparative analyses of Kickxellomycotina fungi.</title>
        <authorList>
            <person name="Reynolds N.K."/>
            <person name="Stajich J.E."/>
            <person name="Barry K."/>
            <person name="Grigoriev I.V."/>
            <person name="Crous P."/>
            <person name="Smith M.E."/>
        </authorList>
    </citation>
    <scope>NUCLEOTIDE SEQUENCE</scope>
    <source>
        <strain evidence="3">BCRC 34381</strain>
    </source>
</reference>